<dbReference type="GO" id="GO:0005615">
    <property type="term" value="C:extracellular space"/>
    <property type="evidence" value="ECO:0007669"/>
    <property type="project" value="TreeGrafter"/>
</dbReference>
<dbReference type="InterPro" id="IPR050208">
    <property type="entry name" value="MHC_class-I_related"/>
</dbReference>
<dbReference type="InterPro" id="IPR011161">
    <property type="entry name" value="MHC_I-like_Ag-recog"/>
</dbReference>
<reference evidence="11" key="4">
    <citation type="submission" date="2025-08" db="UniProtKB">
        <authorList>
            <consortium name="Ensembl"/>
        </authorList>
    </citation>
    <scope>IDENTIFICATION</scope>
</reference>
<dbReference type="GO" id="GO:0006955">
    <property type="term" value="P:immune response"/>
    <property type="evidence" value="ECO:0007669"/>
    <property type="project" value="TreeGrafter"/>
</dbReference>
<evidence type="ECO:0000256" key="5">
    <source>
        <dbReference type="ARBA" id="ARBA00022859"/>
    </source>
</evidence>
<dbReference type="Pfam" id="PF00129">
    <property type="entry name" value="MHC_I"/>
    <property type="match status" value="1"/>
</dbReference>
<keyword evidence="7" id="KW-0472">Membrane</keyword>
<dbReference type="InterPro" id="IPR011162">
    <property type="entry name" value="MHC_I/II-like_Ag-recog"/>
</dbReference>
<dbReference type="InParanoid" id="A0A671FWJ7"/>
<accession>A0A671FWJ7</accession>
<dbReference type="Gene3D" id="3.30.500.10">
    <property type="entry name" value="MHC class I-like antigen recognition-like"/>
    <property type="match status" value="1"/>
</dbReference>
<keyword evidence="12" id="KW-1185">Reference proteome</keyword>
<protein>
    <recommendedName>
        <fullName evidence="10">MHC class I-like antigen recognition-like domain-containing protein</fullName>
    </recommendedName>
</protein>
<sequence>RPSGFKGRSHLFSPRKTGTHSLRYFRLGVSDPGHGIPEFISVGYVDSPPITTYDSVSQLKEPRALWMAEHLTPTAGRGTLSCCGAGSTRCSCRGTTITQVMNAAAGFPPLVPTPR</sequence>
<name>A0A671FWJ7_RHIFE</name>
<keyword evidence="6" id="KW-1133">Transmembrane helix</keyword>
<feature type="domain" description="MHC class I-like antigen recognition-like" evidence="10">
    <location>
        <begin position="18"/>
        <end position="70"/>
    </location>
</feature>
<dbReference type="PANTHER" id="PTHR16675">
    <property type="entry name" value="MHC CLASS I-RELATED"/>
    <property type="match status" value="1"/>
</dbReference>
<evidence type="ECO:0000256" key="7">
    <source>
        <dbReference type="ARBA" id="ARBA00023136"/>
    </source>
</evidence>
<dbReference type="InterPro" id="IPR037055">
    <property type="entry name" value="MHC_I-like_Ag-recog_sf"/>
</dbReference>
<dbReference type="PANTHER" id="PTHR16675:SF242">
    <property type="entry name" value="MAJOR HISTOCOMPATIBILITY COMPLEX CLASS I-RELATED GENE PROTEIN"/>
    <property type="match status" value="1"/>
</dbReference>
<evidence type="ECO:0000313" key="11">
    <source>
        <dbReference type="Ensembl" id="ENSRFEP00010029970.1"/>
    </source>
</evidence>
<dbReference type="GO" id="GO:0002474">
    <property type="term" value="P:antigen processing and presentation of peptide antigen via MHC class I"/>
    <property type="evidence" value="ECO:0007669"/>
    <property type="project" value="UniProtKB-KW"/>
</dbReference>
<reference evidence="11 12" key="1">
    <citation type="journal article" date="2015" name="Annu Rev Anim Biosci">
        <title>The Genome 10K Project: a way forward.</title>
        <authorList>
            <person name="Koepfli K.P."/>
            <person name="Paten B."/>
            <person name="O'Brien S.J."/>
            <person name="Koepfli K.P."/>
            <person name="Paten B."/>
            <person name="Antunes A."/>
            <person name="Belov K."/>
            <person name="Bustamante C."/>
            <person name="Castoe T.A."/>
            <person name="Clawson H."/>
            <person name="Crawford A.J."/>
            <person name="Diekhans M."/>
            <person name="Distel D."/>
            <person name="Durbin R."/>
            <person name="Earl D."/>
            <person name="Fujita M.K."/>
            <person name="Gamble T."/>
            <person name="Georges A."/>
            <person name="Gemmell N."/>
            <person name="Gilbert M.T."/>
            <person name="Graves J.M."/>
            <person name="Green R.E."/>
            <person name="Hickey G."/>
            <person name="Jarvis E.D."/>
            <person name="Johnson W."/>
            <person name="Komissarov A."/>
            <person name="Korf I."/>
            <person name="Kuhn R."/>
            <person name="Larkin D.M."/>
            <person name="Lewin H."/>
            <person name="Lopez J.V."/>
            <person name="Ma J."/>
            <person name="Marques-Bonet T."/>
            <person name="Miller W."/>
            <person name="Murphy R."/>
            <person name="Pevzner P."/>
            <person name="Shapiro B."/>
            <person name="Steiner C."/>
            <person name="Tamazian G."/>
            <person name="Venkatesh B."/>
            <person name="Wang J."/>
            <person name="Wayne R."/>
            <person name="Wiley E."/>
            <person name="Yang H."/>
            <person name="Zhang G."/>
            <person name="Haussler D."/>
            <person name="Ryder O."/>
            <person name="O'Brien S.J."/>
        </authorList>
    </citation>
    <scope>NUCLEOTIDE SEQUENCE</scope>
</reference>
<evidence type="ECO:0000256" key="4">
    <source>
        <dbReference type="ARBA" id="ARBA00022729"/>
    </source>
</evidence>
<reference evidence="11" key="5">
    <citation type="submission" date="2025-09" db="UniProtKB">
        <authorList>
            <consortium name="Ensembl"/>
        </authorList>
    </citation>
    <scope>IDENTIFICATION</scope>
</reference>
<reference evidence="11 12" key="2">
    <citation type="journal article" date="2018" name="Annu Rev Anim Biosci">
        <title>Bat Biology, Genomes, and the Bat1K Project: To Generate Chromosome-Level Genomes for All Living Bat Species.</title>
        <authorList>
            <person name="Teeling E.C."/>
            <person name="Vernes S.C."/>
            <person name="Davalos L.M."/>
            <person name="Ray D.A."/>
            <person name="Gilbert M.T.P."/>
            <person name="Myers E."/>
        </authorList>
    </citation>
    <scope>NUCLEOTIDE SEQUENCE</scope>
</reference>
<comment type="subcellular location">
    <subcellularLocation>
        <location evidence="1">Membrane</location>
        <topology evidence="1">Single-pass type I membrane protein</topology>
    </subcellularLocation>
</comment>
<dbReference type="AlphaFoldDB" id="A0A671FWJ7"/>
<evidence type="ECO:0000259" key="10">
    <source>
        <dbReference type="Pfam" id="PF00129"/>
    </source>
</evidence>
<keyword evidence="3" id="KW-0812">Transmembrane</keyword>
<dbReference type="GO" id="GO:0009897">
    <property type="term" value="C:external side of plasma membrane"/>
    <property type="evidence" value="ECO:0007669"/>
    <property type="project" value="TreeGrafter"/>
</dbReference>
<evidence type="ECO:0000256" key="1">
    <source>
        <dbReference type="ARBA" id="ARBA00004479"/>
    </source>
</evidence>
<evidence type="ECO:0000256" key="6">
    <source>
        <dbReference type="ARBA" id="ARBA00022989"/>
    </source>
</evidence>
<keyword evidence="4" id="KW-0732">Signal</keyword>
<dbReference type="Proteomes" id="UP000472240">
    <property type="component" value="Chromosome 22"/>
</dbReference>
<keyword evidence="2" id="KW-0490">MHC I</keyword>
<reference evidence="12" key="3">
    <citation type="submission" date="2018-12" db="EMBL/GenBank/DDBJ databases">
        <title>G10K-VGP greater horseshoe bat female genome, primary haplotype.</title>
        <authorList>
            <person name="Teeling E."/>
            <person name="Myers G."/>
            <person name="Vernes S."/>
            <person name="Pippel M."/>
            <person name="Winkler S."/>
            <person name="Fedrigo O."/>
            <person name="Rhie A."/>
            <person name="Koren S."/>
            <person name="Phillippy A."/>
            <person name="Lewin H."/>
            <person name="Damas J."/>
            <person name="Howe K."/>
            <person name="Mountcastle J."/>
            <person name="Jarvis E.D."/>
        </authorList>
    </citation>
    <scope>NUCLEOTIDE SEQUENCE [LARGE SCALE GENOMIC DNA]</scope>
</reference>
<proteinExistence type="predicted"/>
<dbReference type="SUPFAM" id="SSF54452">
    <property type="entry name" value="MHC antigen-recognition domain"/>
    <property type="match status" value="1"/>
</dbReference>
<evidence type="ECO:0000256" key="2">
    <source>
        <dbReference type="ARBA" id="ARBA00022451"/>
    </source>
</evidence>
<evidence type="ECO:0000256" key="8">
    <source>
        <dbReference type="ARBA" id="ARBA00023157"/>
    </source>
</evidence>
<evidence type="ECO:0000313" key="12">
    <source>
        <dbReference type="Proteomes" id="UP000472240"/>
    </source>
</evidence>
<evidence type="ECO:0000256" key="3">
    <source>
        <dbReference type="ARBA" id="ARBA00022692"/>
    </source>
</evidence>
<keyword evidence="9" id="KW-0325">Glycoprotein</keyword>
<keyword evidence="5" id="KW-0391">Immunity</keyword>
<dbReference type="GeneTree" id="ENSGT00990000205747"/>
<organism evidence="11 12">
    <name type="scientific">Rhinolophus ferrumequinum</name>
    <name type="common">Greater horseshoe bat</name>
    <dbReference type="NCBI Taxonomy" id="59479"/>
    <lineage>
        <taxon>Eukaryota</taxon>
        <taxon>Metazoa</taxon>
        <taxon>Chordata</taxon>
        <taxon>Craniata</taxon>
        <taxon>Vertebrata</taxon>
        <taxon>Euteleostomi</taxon>
        <taxon>Mammalia</taxon>
        <taxon>Eutheria</taxon>
        <taxon>Laurasiatheria</taxon>
        <taxon>Chiroptera</taxon>
        <taxon>Yinpterochiroptera</taxon>
        <taxon>Rhinolophoidea</taxon>
        <taxon>Rhinolophidae</taxon>
        <taxon>Rhinolophinae</taxon>
        <taxon>Rhinolophus</taxon>
    </lineage>
</organism>
<keyword evidence="8" id="KW-1015">Disulfide bond</keyword>
<dbReference type="Ensembl" id="ENSRFET00010032515.1">
    <property type="protein sequence ID" value="ENSRFEP00010029970.1"/>
    <property type="gene ID" value="ENSRFEG00010019875.1"/>
</dbReference>
<evidence type="ECO:0000256" key="9">
    <source>
        <dbReference type="ARBA" id="ARBA00023180"/>
    </source>
</evidence>
<dbReference type="GO" id="GO:0042612">
    <property type="term" value="C:MHC class I protein complex"/>
    <property type="evidence" value="ECO:0007669"/>
    <property type="project" value="UniProtKB-KW"/>
</dbReference>